<evidence type="ECO:0000259" key="7">
    <source>
        <dbReference type="Pfam" id="PF02803"/>
    </source>
</evidence>
<name>A0A1I3LJK9_9RHOB</name>
<dbReference type="PANTHER" id="PTHR18919:SF138">
    <property type="entry name" value="ACETYL-COA C-ACETYLTRANSFERASE"/>
    <property type="match status" value="1"/>
</dbReference>
<feature type="domain" description="Thiolase N-terminal" evidence="6">
    <location>
        <begin position="9"/>
        <end position="266"/>
    </location>
</feature>
<evidence type="ECO:0000313" key="8">
    <source>
        <dbReference type="EMBL" id="SFI84922.1"/>
    </source>
</evidence>
<gene>
    <name evidence="8" type="ORF">SAMN04487991_1056</name>
</gene>
<dbReference type="Proteomes" id="UP000199630">
    <property type="component" value="Unassembled WGS sequence"/>
</dbReference>
<dbReference type="RefSeq" id="WP_090058505.1">
    <property type="nucleotide sequence ID" value="NZ_FORH01000001.1"/>
</dbReference>
<organism evidence="8 9">
    <name type="scientific">Celeribacter neptunius</name>
    <dbReference type="NCBI Taxonomy" id="588602"/>
    <lineage>
        <taxon>Bacteria</taxon>
        <taxon>Pseudomonadati</taxon>
        <taxon>Pseudomonadota</taxon>
        <taxon>Alphaproteobacteria</taxon>
        <taxon>Rhodobacterales</taxon>
        <taxon>Roseobacteraceae</taxon>
        <taxon>Celeribacter</taxon>
    </lineage>
</organism>
<dbReference type="STRING" id="588602.SAMN04487991_1056"/>
<evidence type="ECO:0000313" key="9">
    <source>
        <dbReference type="Proteomes" id="UP000199630"/>
    </source>
</evidence>
<dbReference type="EMBL" id="FORH01000001">
    <property type="protein sequence ID" value="SFI84922.1"/>
    <property type="molecule type" value="Genomic_DNA"/>
</dbReference>
<dbReference type="Gene3D" id="3.40.47.10">
    <property type="match status" value="2"/>
</dbReference>
<keyword evidence="2 5" id="KW-0808">Transferase</keyword>
<evidence type="ECO:0000256" key="1">
    <source>
        <dbReference type="ARBA" id="ARBA00010982"/>
    </source>
</evidence>
<dbReference type="InterPro" id="IPR020610">
    <property type="entry name" value="Thiolase_AS"/>
</dbReference>
<dbReference type="InterPro" id="IPR020615">
    <property type="entry name" value="Thiolase_acyl_enz_int_AS"/>
</dbReference>
<dbReference type="InterPro" id="IPR020616">
    <property type="entry name" value="Thiolase_N"/>
</dbReference>
<sequence length="398" mass="40712">MTDSPFDPIVIAAARRTPLGAFMGALADMPTPELGAVAIRAALGDAGLSMDQVSEVLMGCVLPAGLGQAPARQAARGAGLIDATGATTINKVCGSGMKAVMLGHDLIRAGSAKIVVAGGMEVMSGAPFLLKEMRKGRKAGSSEVIDHMMMDGLEDAYQRGRPMGEFGEATAARYGFSRAEQDAYAIETLERAQAAVGGGAFEAECAPVSVKTRKGEVVVSHDERPPQIAPEKIPTLRSAFGEGGTITAASSSANADGAAALVLCAKSTAEAEGLPVLARILGHRTHAQEPEWFTTAPIPAIEKLLSQVGWTVGDVDLFEINEAFAVVAMAAAKELGIARDRLNVNGGACALGHPIGATGARILVTLIHALRARGGRRGIASLCIGGGEATAVAVELVG</sequence>
<evidence type="ECO:0000259" key="6">
    <source>
        <dbReference type="Pfam" id="PF00108"/>
    </source>
</evidence>
<dbReference type="Pfam" id="PF02803">
    <property type="entry name" value="Thiolase_C"/>
    <property type="match status" value="1"/>
</dbReference>
<dbReference type="NCBIfam" id="TIGR01930">
    <property type="entry name" value="AcCoA-C-Actrans"/>
    <property type="match status" value="1"/>
</dbReference>
<dbReference type="PANTHER" id="PTHR18919">
    <property type="entry name" value="ACETYL-COA C-ACYLTRANSFERASE"/>
    <property type="match status" value="1"/>
</dbReference>
<dbReference type="Pfam" id="PF00108">
    <property type="entry name" value="Thiolase_N"/>
    <property type="match status" value="1"/>
</dbReference>
<dbReference type="OrthoDB" id="9764638at2"/>
<feature type="active site" description="Proton acceptor" evidence="4">
    <location>
        <position position="353"/>
    </location>
</feature>
<evidence type="ECO:0000256" key="4">
    <source>
        <dbReference type="PIRSR" id="PIRSR000429-1"/>
    </source>
</evidence>
<dbReference type="SUPFAM" id="SSF53901">
    <property type="entry name" value="Thiolase-like"/>
    <property type="match status" value="2"/>
</dbReference>
<comment type="similarity">
    <text evidence="1 5">Belongs to the thiolase-like superfamily. Thiolase family.</text>
</comment>
<feature type="active site" description="Acyl-thioester intermediate" evidence="4">
    <location>
        <position position="93"/>
    </location>
</feature>
<dbReference type="InterPro" id="IPR016039">
    <property type="entry name" value="Thiolase-like"/>
</dbReference>
<dbReference type="PROSITE" id="PS00099">
    <property type="entry name" value="THIOLASE_3"/>
    <property type="match status" value="1"/>
</dbReference>
<dbReference type="InterPro" id="IPR020617">
    <property type="entry name" value="Thiolase_C"/>
</dbReference>
<evidence type="ECO:0000256" key="2">
    <source>
        <dbReference type="ARBA" id="ARBA00022679"/>
    </source>
</evidence>
<dbReference type="AlphaFoldDB" id="A0A1I3LJK9"/>
<proteinExistence type="inferred from homology"/>
<reference evidence="9" key="1">
    <citation type="submission" date="2016-10" db="EMBL/GenBank/DDBJ databases">
        <authorList>
            <person name="Varghese N."/>
            <person name="Submissions S."/>
        </authorList>
    </citation>
    <scope>NUCLEOTIDE SEQUENCE [LARGE SCALE GENOMIC DNA]</scope>
    <source>
        <strain evidence="9">DSM 26471</strain>
    </source>
</reference>
<feature type="active site" description="Proton acceptor" evidence="4">
    <location>
        <position position="383"/>
    </location>
</feature>
<protein>
    <submittedName>
        <fullName evidence="8">Acetyl-CoA C-acetyltransferase</fullName>
    </submittedName>
</protein>
<dbReference type="CDD" id="cd00751">
    <property type="entry name" value="thiolase"/>
    <property type="match status" value="1"/>
</dbReference>
<dbReference type="PROSITE" id="PS00098">
    <property type="entry name" value="THIOLASE_1"/>
    <property type="match status" value="1"/>
</dbReference>
<dbReference type="InterPro" id="IPR002155">
    <property type="entry name" value="Thiolase"/>
</dbReference>
<keyword evidence="3 5" id="KW-0012">Acyltransferase</keyword>
<dbReference type="GO" id="GO:0003988">
    <property type="term" value="F:acetyl-CoA C-acyltransferase activity"/>
    <property type="evidence" value="ECO:0007669"/>
    <property type="project" value="UniProtKB-ARBA"/>
</dbReference>
<dbReference type="PIRSF" id="PIRSF000429">
    <property type="entry name" value="Ac-CoA_Ac_transf"/>
    <property type="match status" value="1"/>
</dbReference>
<accession>A0A1I3LJK9</accession>
<keyword evidence="9" id="KW-1185">Reference proteome</keyword>
<feature type="domain" description="Thiolase C-terminal" evidence="7">
    <location>
        <begin position="275"/>
        <end position="395"/>
    </location>
</feature>
<evidence type="ECO:0000256" key="5">
    <source>
        <dbReference type="RuleBase" id="RU003557"/>
    </source>
</evidence>
<evidence type="ECO:0000256" key="3">
    <source>
        <dbReference type="ARBA" id="ARBA00023315"/>
    </source>
</evidence>